<reference evidence="9 10" key="1">
    <citation type="journal article" date="2013" name="ISME J.">
        <title>Metabolic model for the filamentous 'Candidatus Microthrix parvicella' based on genomic and metagenomic analyses.</title>
        <authorList>
            <person name="Jon McIlroy S."/>
            <person name="Kristiansen R."/>
            <person name="Albertsen M."/>
            <person name="Michael Karst S."/>
            <person name="Rossetti S."/>
            <person name="Lund Nielsen J."/>
            <person name="Tandoi V."/>
            <person name="James Seviour R."/>
            <person name="Nielsen P.H."/>
        </authorList>
    </citation>
    <scope>NUCLEOTIDE SEQUENCE [LARGE SCALE GENOMIC DNA]</scope>
    <source>
        <strain evidence="9 10">RN1</strain>
    </source>
</reference>
<sequence length="386" mass="41199">MSVQPGFGYSPRAPLRVRTPDMTAAWRHVDWLIVGAVTALTLIGFALVHSASRQFATGSLLPRQLVFALMSAGIVAAVAALDYRRIIAHAHWVYLAAMGLLAAVLVPGVSKTVNGTQGWFDLGVFQFQPAETAKLASIVALAALLGGDRITSRPLRLVACLSLVGLPMAMVLLQPDLGSALVFLFIGAGIMFVGGIRGRYLAVLAAVAVLGVVGILNSGALDQYQQDRITTFVQERCPASEDACYNVQQAQIAVSSGGLTGYGYGRGPQTTGRFVPEQQTDFIFTVAGEEFGFVGSVAILGLYAVLIWRMWYGAMVAPDQQGRLLCVGVMCMMMFHLFENVGMSIGMMPVTGIPLPFISYGGSSLITMFAAVGLVLNVHMRKWDVS</sequence>
<accession>R4Z3P9</accession>
<dbReference type="EMBL" id="CANL01000078">
    <property type="protein sequence ID" value="CCM65569.1"/>
    <property type="molecule type" value="Genomic_DNA"/>
</dbReference>
<feature type="transmembrane region" description="Helical" evidence="8">
    <location>
        <begin position="29"/>
        <end position="48"/>
    </location>
</feature>
<keyword evidence="5 8" id="KW-0472">Membrane</keyword>
<dbReference type="GO" id="GO:0032153">
    <property type="term" value="C:cell division site"/>
    <property type="evidence" value="ECO:0007669"/>
    <property type="project" value="TreeGrafter"/>
</dbReference>
<organism evidence="9 10">
    <name type="scientific">Candidatus Neomicrothrix parvicella RN1</name>
    <dbReference type="NCBI Taxonomy" id="1229780"/>
    <lineage>
        <taxon>Bacteria</taxon>
        <taxon>Bacillati</taxon>
        <taxon>Actinomycetota</taxon>
        <taxon>Acidimicrobiia</taxon>
        <taxon>Acidimicrobiales</taxon>
        <taxon>Microthrixaceae</taxon>
        <taxon>Candidatus Neomicrothrix</taxon>
    </lineage>
</organism>
<dbReference type="Proteomes" id="UP000018291">
    <property type="component" value="Unassembled WGS sequence"/>
</dbReference>
<dbReference type="PANTHER" id="PTHR30474">
    <property type="entry name" value="CELL CYCLE PROTEIN"/>
    <property type="match status" value="1"/>
</dbReference>
<dbReference type="OrthoDB" id="9768187at2"/>
<feature type="transmembrane region" description="Helical" evidence="8">
    <location>
        <begin position="130"/>
        <end position="147"/>
    </location>
</feature>
<keyword evidence="3" id="KW-0133">Cell shape</keyword>
<evidence type="ECO:0000256" key="5">
    <source>
        <dbReference type="ARBA" id="ARBA00023136"/>
    </source>
</evidence>
<feature type="transmembrane region" description="Helical" evidence="8">
    <location>
        <begin position="179"/>
        <end position="196"/>
    </location>
</feature>
<feature type="transmembrane region" description="Helical" evidence="8">
    <location>
        <begin position="357"/>
        <end position="378"/>
    </location>
</feature>
<dbReference type="GO" id="GO:0015648">
    <property type="term" value="F:lipid-linked peptidoglycan transporter activity"/>
    <property type="evidence" value="ECO:0007669"/>
    <property type="project" value="TreeGrafter"/>
</dbReference>
<feature type="transmembrane region" description="Helical" evidence="8">
    <location>
        <begin position="291"/>
        <end position="312"/>
    </location>
</feature>
<dbReference type="RefSeq" id="WP_012230385.1">
    <property type="nucleotide sequence ID" value="NZ_HG422565.1"/>
</dbReference>
<gene>
    <name evidence="9" type="ORF">BN381_80099</name>
</gene>
<evidence type="ECO:0000256" key="4">
    <source>
        <dbReference type="ARBA" id="ARBA00022989"/>
    </source>
</evidence>
<comment type="caution">
    <text evidence="9">The sequence shown here is derived from an EMBL/GenBank/DDBJ whole genome shotgun (WGS) entry which is preliminary data.</text>
</comment>
<dbReference type="Pfam" id="PF01098">
    <property type="entry name" value="FTSW_RODA_SPOVE"/>
    <property type="match status" value="1"/>
</dbReference>
<protein>
    <recommendedName>
        <fullName evidence="6">peptidoglycan glycosyltransferase</fullName>
        <ecNumber evidence="6">2.4.99.28</ecNumber>
    </recommendedName>
</protein>
<evidence type="ECO:0000313" key="9">
    <source>
        <dbReference type="EMBL" id="CCM65569.1"/>
    </source>
</evidence>
<dbReference type="InterPro" id="IPR011923">
    <property type="entry name" value="RodA/MrdB"/>
</dbReference>
<keyword evidence="4 8" id="KW-1133">Transmembrane helix</keyword>
<feature type="transmembrane region" description="Helical" evidence="8">
    <location>
        <begin position="154"/>
        <end position="173"/>
    </location>
</feature>
<feature type="transmembrane region" description="Helical" evidence="8">
    <location>
        <begin position="324"/>
        <end position="345"/>
    </location>
</feature>
<comment type="catalytic activity">
    <reaction evidence="7">
        <text>[GlcNAc-(1-&gt;4)-Mur2Ac(oyl-L-Ala-gamma-D-Glu-L-Lys-D-Ala-D-Ala)](n)-di-trans,octa-cis-undecaprenyl diphosphate + beta-D-GlcNAc-(1-&gt;4)-Mur2Ac(oyl-L-Ala-gamma-D-Glu-L-Lys-D-Ala-D-Ala)-di-trans,octa-cis-undecaprenyl diphosphate = [GlcNAc-(1-&gt;4)-Mur2Ac(oyl-L-Ala-gamma-D-Glu-L-Lys-D-Ala-D-Ala)](n+1)-di-trans,octa-cis-undecaprenyl diphosphate + di-trans,octa-cis-undecaprenyl diphosphate + H(+)</text>
        <dbReference type="Rhea" id="RHEA:23708"/>
        <dbReference type="Rhea" id="RHEA-COMP:9602"/>
        <dbReference type="Rhea" id="RHEA-COMP:9603"/>
        <dbReference type="ChEBI" id="CHEBI:15378"/>
        <dbReference type="ChEBI" id="CHEBI:58405"/>
        <dbReference type="ChEBI" id="CHEBI:60033"/>
        <dbReference type="ChEBI" id="CHEBI:78435"/>
        <dbReference type="EC" id="2.4.99.28"/>
    </reaction>
</comment>
<dbReference type="EC" id="2.4.99.28" evidence="6"/>
<evidence type="ECO:0000256" key="2">
    <source>
        <dbReference type="ARBA" id="ARBA00022692"/>
    </source>
</evidence>
<evidence type="ECO:0000256" key="1">
    <source>
        <dbReference type="ARBA" id="ARBA00004141"/>
    </source>
</evidence>
<dbReference type="PANTHER" id="PTHR30474:SF14">
    <property type="entry name" value="CELL CYCLE PROTEIN"/>
    <property type="match status" value="1"/>
</dbReference>
<keyword evidence="10" id="KW-1185">Reference proteome</keyword>
<evidence type="ECO:0000256" key="8">
    <source>
        <dbReference type="SAM" id="Phobius"/>
    </source>
</evidence>
<dbReference type="InterPro" id="IPR018365">
    <property type="entry name" value="Cell_cycle_FtsW-rel_CS"/>
</dbReference>
<feature type="transmembrane region" description="Helical" evidence="8">
    <location>
        <begin position="201"/>
        <end position="221"/>
    </location>
</feature>
<dbReference type="GO" id="GO:0051301">
    <property type="term" value="P:cell division"/>
    <property type="evidence" value="ECO:0007669"/>
    <property type="project" value="InterPro"/>
</dbReference>
<name>R4Z3P9_9ACTN</name>
<evidence type="ECO:0000256" key="7">
    <source>
        <dbReference type="ARBA" id="ARBA00049902"/>
    </source>
</evidence>
<feature type="transmembrane region" description="Helical" evidence="8">
    <location>
        <begin position="92"/>
        <end position="110"/>
    </location>
</feature>
<dbReference type="eggNOG" id="COG0772">
    <property type="taxonomic scope" value="Bacteria"/>
</dbReference>
<dbReference type="AlphaFoldDB" id="R4Z3P9"/>
<dbReference type="HOGENOM" id="CLU_029243_2_0_11"/>
<evidence type="ECO:0000256" key="6">
    <source>
        <dbReference type="ARBA" id="ARBA00044770"/>
    </source>
</evidence>
<dbReference type="NCBIfam" id="TIGR02210">
    <property type="entry name" value="rodA_shape"/>
    <property type="match status" value="1"/>
</dbReference>
<evidence type="ECO:0000313" key="10">
    <source>
        <dbReference type="Proteomes" id="UP000018291"/>
    </source>
</evidence>
<proteinExistence type="predicted"/>
<dbReference type="GO" id="GO:0008955">
    <property type="term" value="F:peptidoglycan glycosyltransferase activity"/>
    <property type="evidence" value="ECO:0007669"/>
    <property type="project" value="UniProtKB-EC"/>
</dbReference>
<dbReference type="GO" id="GO:0008360">
    <property type="term" value="P:regulation of cell shape"/>
    <property type="evidence" value="ECO:0007669"/>
    <property type="project" value="UniProtKB-KW"/>
</dbReference>
<feature type="transmembrane region" description="Helical" evidence="8">
    <location>
        <begin position="60"/>
        <end position="80"/>
    </location>
</feature>
<dbReference type="GO" id="GO:0005886">
    <property type="term" value="C:plasma membrane"/>
    <property type="evidence" value="ECO:0007669"/>
    <property type="project" value="TreeGrafter"/>
</dbReference>
<dbReference type="PROSITE" id="PS00428">
    <property type="entry name" value="FTSW_RODA_SPOVE"/>
    <property type="match status" value="1"/>
</dbReference>
<keyword evidence="2 8" id="KW-0812">Transmembrane</keyword>
<dbReference type="STRING" id="1229780.BN381_80099"/>
<dbReference type="InterPro" id="IPR001182">
    <property type="entry name" value="FtsW/RodA"/>
</dbReference>
<evidence type="ECO:0000256" key="3">
    <source>
        <dbReference type="ARBA" id="ARBA00022960"/>
    </source>
</evidence>
<comment type="subcellular location">
    <subcellularLocation>
        <location evidence="1">Membrane</location>
        <topology evidence="1">Multi-pass membrane protein</topology>
    </subcellularLocation>
</comment>